<protein>
    <submittedName>
        <fullName evidence="1">Uncharacterized protein</fullName>
    </submittedName>
</protein>
<proteinExistence type="predicted"/>
<dbReference type="EMBL" id="JAAGMQ010000202">
    <property type="protein sequence ID" value="NEC32954.1"/>
    <property type="molecule type" value="Genomic_DNA"/>
</dbReference>
<sequence length="139" mass="14923">MTEHAFDLPPKASPAVLVERNALADEVCRELARSGLAAYRADLEEGGPRPGAAVHVDPGLDGGVFVDWRTEAKLRDAALTLFARGIDYANPPAVVLHHKNINDRMQVALLAILDSAGFRVEEPDGHAYGSAVYVAGRRP</sequence>
<dbReference type="Proteomes" id="UP000475666">
    <property type="component" value="Unassembled WGS sequence"/>
</dbReference>
<dbReference type="AlphaFoldDB" id="A0A6G3T8K4"/>
<dbReference type="RefSeq" id="WP_011028319.1">
    <property type="nucleotide sequence ID" value="NZ_JAAGMQ010000202.1"/>
</dbReference>
<gene>
    <name evidence="1" type="ORF">G3I66_07150</name>
</gene>
<organism evidence="1 2">
    <name type="scientific">Streptomyces rubrogriseus</name>
    <dbReference type="NCBI Taxonomy" id="194673"/>
    <lineage>
        <taxon>Bacteria</taxon>
        <taxon>Bacillati</taxon>
        <taxon>Actinomycetota</taxon>
        <taxon>Actinomycetes</taxon>
        <taxon>Kitasatosporales</taxon>
        <taxon>Streptomycetaceae</taxon>
        <taxon>Streptomyces</taxon>
        <taxon>Streptomyces violaceoruber group</taxon>
    </lineage>
</organism>
<accession>A0A6G3T8K4</accession>
<evidence type="ECO:0000313" key="2">
    <source>
        <dbReference type="Proteomes" id="UP000475666"/>
    </source>
</evidence>
<evidence type="ECO:0000313" key="1">
    <source>
        <dbReference type="EMBL" id="NEC32954.1"/>
    </source>
</evidence>
<comment type="caution">
    <text evidence="1">The sequence shown here is derived from an EMBL/GenBank/DDBJ whole genome shotgun (WGS) entry which is preliminary data.</text>
</comment>
<reference evidence="1 2" key="1">
    <citation type="submission" date="2020-01" db="EMBL/GenBank/DDBJ databases">
        <title>Insect and environment-associated Actinomycetes.</title>
        <authorList>
            <person name="Currrie C."/>
            <person name="Chevrette M."/>
            <person name="Carlson C."/>
            <person name="Stubbendieck R."/>
            <person name="Wendt-Pienkowski E."/>
        </authorList>
    </citation>
    <scope>NUCLEOTIDE SEQUENCE [LARGE SCALE GENOMIC DNA]</scope>
    <source>
        <strain evidence="1 2">SID7739</strain>
    </source>
</reference>
<name>A0A6G3T8K4_9ACTN</name>